<proteinExistence type="predicted"/>
<reference evidence="1" key="3">
    <citation type="submission" date="2023-05" db="EMBL/GenBank/DDBJ databases">
        <authorList>
            <person name="Smith C.H."/>
        </authorList>
    </citation>
    <scope>NUCLEOTIDE SEQUENCE</scope>
    <source>
        <strain evidence="1">CHS0354</strain>
        <tissue evidence="1">Mantle</tissue>
    </source>
</reference>
<reference evidence="1" key="2">
    <citation type="journal article" date="2021" name="Genome Biol. Evol.">
        <title>Developing a high-quality reference genome for a parasitic bivalve with doubly uniparental inheritance (Bivalvia: Unionida).</title>
        <authorList>
            <person name="Smith C.H."/>
        </authorList>
    </citation>
    <scope>NUCLEOTIDE SEQUENCE</scope>
    <source>
        <strain evidence="1">CHS0354</strain>
        <tissue evidence="1">Mantle</tissue>
    </source>
</reference>
<organism evidence="1 2">
    <name type="scientific">Potamilus streckersoni</name>
    <dbReference type="NCBI Taxonomy" id="2493646"/>
    <lineage>
        <taxon>Eukaryota</taxon>
        <taxon>Metazoa</taxon>
        <taxon>Spiralia</taxon>
        <taxon>Lophotrochozoa</taxon>
        <taxon>Mollusca</taxon>
        <taxon>Bivalvia</taxon>
        <taxon>Autobranchia</taxon>
        <taxon>Heteroconchia</taxon>
        <taxon>Palaeoheterodonta</taxon>
        <taxon>Unionida</taxon>
        <taxon>Unionoidea</taxon>
        <taxon>Unionidae</taxon>
        <taxon>Ambleminae</taxon>
        <taxon>Lampsilini</taxon>
        <taxon>Potamilus</taxon>
    </lineage>
</organism>
<dbReference type="AlphaFoldDB" id="A0AAE0TDK9"/>
<feature type="non-terminal residue" evidence="1">
    <location>
        <position position="1"/>
    </location>
</feature>
<sequence length="203" mass="23130">MQTTTMQPQTTPSLDTTLTPTHKMTLISYTTESPSIISLDIGSSEETITRNGKEVQERGTEVNTRQQRSETVSVAMEDTQSSFIINNPASDYVSMSIPVVEAPIRQHYLNHQMGKWLKKFDGTKESIIDIRTREQFYPNPVLAMLSKDLLKFHRAKHQPISKHHPWKLLASGDLNGIDGYKGRRRDRFCPLEKHTAVTVSLYE</sequence>
<keyword evidence="2" id="KW-1185">Reference proteome</keyword>
<reference evidence="1" key="1">
    <citation type="journal article" date="2021" name="Genome Biol. Evol.">
        <title>A High-Quality Reference Genome for a Parasitic Bivalve with Doubly Uniparental Inheritance (Bivalvia: Unionida).</title>
        <authorList>
            <person name="Smith C.H."/>
        </authorList>
    </citation>
    <scope>NUCLEOTIDE SEQUENCE</scope>
    <source>
        <strain evidence="1">CHS0354</strain>
    </source>
</reference>
<evidence type="ECO:0000313" key="2">
    <source>
        <dbReference type="Proteomes" id="UP001195483"/>
    </source>
</evidence>
<evidence type="ECO:0000313" key="1">
    <source>
        <dbReference type="EMBL" id="KAK3608261.1"/>
    </source>
</evidence>
<protein>
    <submittedName>
        <fullName evidence="1">Uncharacterized protein</fullName>
    </submittedName>
</protein>
<gene>
    <name evidence="1" type="ORF">CHS0354_007288</name>
</gene>
<comment type="caution">
    <text evidence="1">The sequence shown here is derived from an EMBL/GenBank/DDBJ whole genome shotgun (WGS) entry which is preliminary data.</text>
</comment>
<name>A0AAE0TDK9_9BIVA</name>
<dbReference type="Proteomes" id="UP001195483">
    <property type="component" value="Unassembled WGS sequence"/>
</dbReference>
<accession>A0AAE0TDK9</accession>
<dbReference type="EMBL" id="JAEAOA010000502">
    <property type="protein sequence ID" value="KAK3608261.1"/>
    <property type="molecule type" value="Genomic_DNA"/>
</dbReference>